<dbReference type="InterPro" id="IPR004843">
    <property type="entry name" value="Calcineurin-like_PHP"/>
</dbReference>
<gene>
    <name evidence="5" type="ORF">GCM10008908_32940</name>
</gene>
<dbReference type="InterPro" id="IPR029052">
    <property type="entry name" value="Metallo-depent_PP-like"/>
</dbReference>
<dbReference type="InterPro" id="IPR006179">
    <property type="entry name" value="5_nucleotidase/apyrase"/>
</dbReference>
<feature type="domain" description="Calcineurin-like phosphoesterase" evidence="3">
    <location>
        <begin position="13"/>
        <end position="236"/>
    </location>
</feature>
<dbReference type="InterPro" id="IPR036907">
    <property type="entry name" value="5'-Nucleotdase_C_sf"/>
</dbReference>
<accession>A0ABN1KWD6</accession>
<evidence type="ECO:0000256" key="1">
    <source>
        <dbReference type="ARBA" id="ARBA00022729"/>
    </source>
</evidence>
<reference evidence="5 6" key="1">
    <citation type="journal article" date="2019" name="Int. J. Syst. Evol. Microbiol.">
        <title>The Global Catalogue of Microorganisms (GCM) 10K type strain sequencing project: providing services to taxonomists for standard genome sequencing and annotation.</title>
        <authorList>
            <consortium name="The Broad Institute Genomics Platform"/>
            <consortium name="The Broad Institute Genome Sequencing Center for Infectious Disease"/>
            <person name="Wu L."/>
            <person name="Ma J."/>
        </authorList>
    </citation>
    <scope>NUCLEOTIDE SEQUENCE [LARGE SCALE GENOMIC DNA]</scope>
    <source>
        <strain evidence="5 6">JCM 1417</strain>
    </source>
</reference>
<comment type="caution">
    <text evidence="5">The sequence shown here is derived from an EMBL/GenBank/DDBJ whole genome shotgun (WGS) entry which is preliminary data.</text>
</comment>
<keyword evidence="2" id="KW-0547">Nucleotide-binding</keyword>
<keyword evidence="2" id="KW-0378">Hydrolase</keyword>
<dbReference type="InterPro" id="IPR008334">
    <property type="entry name" value="5'-Nucleotdase_C"/>
</dbReference>
<dbReference type="InterPro" id="IPR006146">
    <property type="entry name" value="5'-Nucleotdase_CS"/>
</dbReference>
<evidence type="ECO:0000259" key="4">
    <source>
        <dbReference type="Pfam" id="PF02872"/>
    </source>
</evidence>
<evidence type="ECO:0000259" key="3">
    <source>
        <dbReference type="Pfam" id="PF00149"/>
    </source>
</evidence>
<comment type="similarity">
    <text evidence="2">Belongs to the 5'-nucleotidase family.</text>
</comment>
<evidence type="ECO:0008006" key="7">
    <source>
        <dbReference type="Google" id="ProtNLM"/>
    </source>
</evidence>
<feature type="domain" description="5'-Nucleotidase C-terminal" evidence="4">
    <location>
        <begin position="328"/>
        <end position="471"/>
    </location>
</feature>
<evidence type="ECO:0000256" key="2">
    <source>
        <dbReference type="RuleBase" id="RU362119"/>
    </source>
</evidence>
<protein>
    <recommendedName>
        <fullName evidence="7">Bifunctional metallophosphatase/5'-nucleotidase</fullName>
    </recommendedName>
</protein>
<dbReference type="Gene3D" id="3.90.780.10">
    <property type="entry name" value="5'-Nucleotidase, C-terminal domain"/>
    <property type="match status" value="1"/>
</dbReference>
<dbReference type="EMBL" id="BAAACI010000008">
    <property type="protein sequence ID" value="GAA0777586.1"/>
    <property type="molecule type" value="Genomic_DNA"/>
</dbReference>
<dbReference type="SUPFAM" id="SSF56300">
    <property type="entry name" value="Metallo-dependent phosphatases"/>
    <property type="match status" value="1"/>
</dbReference>
<dbReference type="PROSITE" id="PS00786">
    <property type="entry name" value="5_NUCLEOTIDASE_2"/>
    <property type="match status" value="1"/>
</dbReference>
<dbReference type="Proteomes" id="UP001501047">
    <property type="component" value="Unassembled WGS sequence"/>
</dbReference>
<proteinExistence type="inferred from homology"/>
<dbReference type="Gene3D" id="3.60.21.10">
    <property type="match status" value="1"/>
</dbReference>
<dbReference type="PANTHER" id="PTHR11575:SF6">
    <property type="entry name" value="2',3'-CYCLIC-NUCLEOTIDE 2'-PHOSPHODIESTERASE_3'-NUCLEOTIDASE"/>
    <property type="match status" value="1"/>
</dbReference>
<dbReference type="SUPFAM" id="SSF55816">
    <property type="entry name" value="5'-nucleotidase (syn. UDP-sugar hydrolase), C-terminal domain"/>
    <property type="match status" value="1"/>
</dbReference>
<name>A0ABN1KWD6_CLOSU</name>
<keyword evidence="6" id="KW-1185">Reference proteome</keyword>
<organism evidence="5 6">
    <name type="scientific">Clostridium subterminale</name>
    <dbReference type="NCBI Taxonomy" id="1550"/>
    <lineage>
        <taxon>Bacteria</taxon>
        <taxon>Bacillati</taxon>
        <taxon>Bacillota</taxon>
        <taxon>Clostridia</taxon>
        <taxon>Eubacteriales</taxon>
        <taxon>Clostridiaceae</taxon>
        <taxon>Clostridium</taxon>
    </lineage>
</organism>
<dbReference type="RefSeq" id="WP_343827614.1">
    <property type="nucleotide sequence ID" value="NZ_BAAACI010000008.1"/>
</dbReference>
<dbReference type="Pfam" id="PF00149">
    <property type="entry name" value="Metallophos"/>
    <property type="match status" value="1"/>
</dbReference>
<keyword evidence="1" id="KW-0732">Signal</keyword>
<evidence type="ECO:0000313" key="5">
    <source>
        <dbReference type="EMBL" id="GAA0777586.1"/>
    </source>
</evidence>
<dbReference type="PANTHER" id="PTHR11575">
    <property type="entry name" value="5'-NUCLEOTIDASE-RELATED"/>
    <property type="match status" value="1"/>
</dbReference>
<dbReference type="PROSITE" id="PS00785">
    <property type="entry name" value="5_NUCLEOTIDASE_1"/>
    <property type="match status" value="1"/>
</dbReference>
<dbReference type="Pfam" id="PF02872">
    <property type="entry name" value="5_nucleotid_C"/>
    <property type="match status" value="1"/>
</dbReference>
<dbReference type="PRINTS" id="PR01607">
    <property type="entry name" value="APYRASEFAMLY"/>
</dbReference>
<evidence type="ECO:0000313" key="6">
    <source>
        <dbReference type="Proteomes" id="UP001501047"/>
    </source>
</evidence>
<sequence length="561" mass="63478">MNKITTTKDKKITILATTDVHGNVLGYNYDNGESFIDSGMNRIYSYIKQVKSENPNTLVVDNGDIIQGNTLTDEIYSNEKEEKHPVISAMNFMGYDAMVLGNHEFNFGIDLIKSLEKQSDFPFLSANVNYRKNGDEFVKTHTILNCGGVRVGIIGLTTPNVPRWAGNLVEELSFYDLGETAYRYVNEIRDKVDVILVMAHASMVSEHDKKNESDAAEKVLRLCPEIDVLVVGHFHITVKEKRGKTLIGGATDSGRDVIRFDLTLDSNNCVIDGKVQVVAMKDYYPSEELSKLPVIKKAHETTMDFITEVIGEASEDFQPKDEIKFIPEGKLRDTPLMELINKVQLINSGADVTSTSLIRDDSNIKKGIITYGNIFNIYKFTTFLYVVEVTGKELKNYMEWAASAYNQWKPGDISISFTMDIPGYQHEFFAGVDYKVDISKPVGHRIVDLIFKGELVKEDQVLKLATSDYCYFANLKGRKLAKKDYIWKSSNTIRDMIVEYIKNQGIISPQVDNNWEITGVNLESPYKEKIIKLVNEGSIELPYNKALNIYELKELGLIDMK</sequence>